<dbReference type="SUPFAM" id="SSF53098">
    <property type="entry name" value="Ribonuclease H-like"/>
    <property type="match status" value="1"/>
</dbReference>
<evidence type="ECO:0000259" key="7">
    <source>
        <dbReference type="Pfam" id="PF13456"/>
    </source>
</evidence>
<sequence length="157" mass="17262">MAARKLRQYFQSHTIQVVTDQPLLKILHTLEVSGRLLKWSIELGEYDIKYVPRTAIKAQALADCVAELSTSEPSPTKSKVTPWSLHVDGAFGSQSQGAGILLTSSMRATLHHAVTLQFKATNNQEEYEALIAGLNFALSMAVRCIQVFSDSQLASTK</sequence>
<protein>
    <submittedName>
        <fullName evidence="9">Uncharacterized protein</fullName>
    </submittedName>
</protein>
<keyword evidence="2" id="KW-0548">Nucleotidyltransferase</keyword>
<dbReference type="AlphaFoldDB" id="A0A2I0BHA1"/>
<dbReference type="EMBL" id="KZ451883">
    <property type="protein sequence ID" value="PKA67161.1"/>
    <property type="molecule type" value="Genomic_DNA"/>
</dbReference>
<dbReference type="OrthoDB" id="1933881at2759"/>
<dbReference type="InterPro" id="IPR041373">
    <property type="entry name" value="RT_RNaseH"/>
</dbReference>
<keyword evidence="5" id="KW-0378">Hydrolase</keyword>
<name>A0A2I0BHA1_9ASPA</name>
<keyword evidence="3" id="KW-0540">Nuclease</keyword>
<evidence type="ECO:0000256" key="1">
    <source>
        <dbReference type="ARBA" id="ARBA00022679"/>
    </source>
</evidence>
<dbReference type="PANTHER" id="PTHR48475:SF2">
    <property type="entry name" value="RIBONUCLEASE H"/>
    <property type="match status" value="1"/>
</dbReference>
<dbReference type="Proteomes" id="UP000236161">
    <property type="component" value="Unassembled WGS sequence"/>
</dbReference>
<organism evidence="9 10">
    <name type="scientific">Apostasia shenzhenica</name>
    <dbReference type="NCBI Taxonomy" id="1088818"/>
    <lineage>
        <taxon>Eukaryota</taxon>
        <taxon>Viridiplantae</taxon>
        <taxon>Streptophyta</taxon>
        <taxon>Embryophyta</taxon>
        <taxon>Tracheophyta</taxon>
        <taxon>Spermatophyta</taxon>
        <taxon>Magnoliopsida</taxon>
        <taxon>Liliopsida</taxon>
        <taxon>Asparagales</taxon>
        <taxon>Orchidaceae</taxon>
        <taxon>Apostasioideae</taxon>
        <taxon>Apostasia</taxon>
    </lineage>
</organism>
<dbReference type="PANTHER" id="PTHR48475">
    <property type="entry name" value="RIBONUCLEASE H"/>
    <property type="match status" value="1"/>
</dbReference>
<keyword evidence="4" id="KW-0255">Endonuclease</keyword>
<dbReference type="InterPro" id="IPR012337">
    <property type="entry name" value="RNaseH-like_sf"/>
</dbReference>
<dbReference type="InterPro" id="IPR036397">
    <property type="entry name" value="RNaseH_sf"/>
</dbReference>
<feature type="domain" description="Reverse transcriptase RNase H-like" evidence="8">
    <location>
        <begin position="2"/>
        <end position="46"/>
    </location>
</feature>
<dbReference type="Gene3D" id="3.30.420.10">
    <property type="entry name" value="Ribonuclease H-like superfamily/Ribonuclease H"/>
    <property type="match status" value="1"/>
</dbReference>
<evidence type="ECO:0000259" key="8">
    <source>
        <dbReference type="Pfam" id="PF17917"/>
    </source>
</evidence>
<evidence type="ECO:0000256" key="4">
    <source>
        <dbReference type="ARBA" id="ARBA00022759"/>
    </source>
</evidence>
<dbReference type="GO" id="GO:0004523">
    <property type="term" value="F:RNA-DNA hybrid ribonuclease activity"/>
    <property type="evidence" value="ECO:0007669"/>
    <property type="project" value="InterPro"/>
</dbReference>
<keyword evidence="6" id="KW-0695">RNA-directed DNA polymerase</keyword>
<proteinExistence type="predicted"/>
<dbReference type="GO" id="GO:0003676">
    <property type="term" value="F:nucleic acid binding"/>
    <property type="evidence" value="ECO:0007669"/>
    <property type="project" value="InterPro"/>
</dbReference>
<gene>
    <name evidence="9" type="ORF">AXF42_Ash004653</name>
</gene>
<evidence type="ECO:0000256" key="5">
    <source>
        <dbReference type="ARBA" id="ARBA00022801"/>
    </source>
</evidence>
<evidence type="ECO:0000313" key="9">
    <source>
        <dbReference type="EMBL" id="PKA67161.1"/>
    </source>
</evidence>
<keyword evidence="10" id="KW-1185">Reference proteome</keyword>
<dbReference type="Pfam" id="PF13456">
    <property type="entry name" value="RVT_3"/>
    <property type="match status" value="1"/>
</dbReference>
<dbReference type="Pfam" id="PF17917">
    <property type="entry name" value="RT_RNaseH"/>
    <property type="match status" value="1"/>
</dbReference>
<reference evidence="9 10" key="1">
    <citation type="journal article" date="2017" name="Nature">
        <title>The Apostasia genome and the evolution of orchids.</title>
        <authorList>
            <person name="Zhang G.Q."/>
            <person name="Liu K.W."/>
            <person name="Li Z."/>
            <person name="Lohaus R."/>
            <person name="Hsiao Y.Y."/>
            <person name="Niu S.C."/>
            <person name="Wang J.Y."/>
            <person name="Lin Y.C."/>
            <person name="Xu Q."/>
            <person name="Chen L.J."/>
            <person name="Yoshida K."/>
            <person name="Fujiwara S."/>
            <person name="Wang Z.W."/>
            <person name="Zhang Y.Q."/>
            <person name="Mitsuda N."/>
            <person name="Wang M."/>
            <person name="Liu G.H."/>
            <person name="Pecoraro L."/>
            <person name="Huang H.X."/>
            <person name="Xiao X.J."/>
            <person name="Lin M."/>
            <person name="Wu X.Y."/>
            <person name="Wu W.L."/>
            <person name="Chen Y.Y."/>
            <person name="Chang S.B."/>
            <person name="Sakamoto S."/>
            <person name="Ohme-Takagi M."/>
            <person name="Yagi M."/>
            <person name="Zeng S.J."/>
            <person name="Shen C.Y."/>
            <person name="Yeh C.M."/>
            <person name="Luo Y.B."/>
            <person name="Tsai W.C."/>
            <person name="Van de Peer Y."/>
            <person name="Liu Z.J."/>
        </authorList>
    </citation>
    <scope>NUCLEOTIDE SEQUENCE [LARGE SCALE GENOMIC DNA]</scope>
    <source>
        <strain evidence="10">cv. Shenzhen</strain>
        <tissue evidence="9">Stem</tissue>
    </source>
</reference>
<keyword evidence="1" id="KW-0808">Transferase</keyword>
<evidence type="ECO:0000256" key="3">
    <source>
        <dbReference type="ARBA" id="ARBA00022722"/>
    </source>
</evidence>
<dbReference type="InterPro" id="IPR002156">
    <property type="entry name" value="RNaseH_domain"/>
</dbReference>
<feature type="domain" description="RNase H type-1" evidence="7">
    <location>
        <begin position="87"/>
        <end position="152"/>
    </location>
</feature>
<evidence type="ECO:0000256" key="6">
    <source>
        <dbReference type="ARBA" id="ARBA00022918"/>
    </source>
</evidence>
<accession>A0A2I0BHA1</accession>
<dbReference type="GO" id="GO:0003964">
    <property type="term" value="F:RNA-directed DNA polymerase activity"/>
    <property type="evidence" value="ECO:0007669"/>
    <property type="project" value="UniProtKB-KW"/>
</dbReference>
<evidence type="ECO:0000313" key="10">
    <source>
        <dbReference type="Proteomes" id="UP000236161"/>
    </source>
</evidence>
<evidence type="ECO:0000256" key="2">
    <source>
        <dbReference type="ARBA" id="ARBA00022695"/>
    </source>
</evidence>